<dbReference type="EMBL" id="DWYG01000138">
    <property type="protein sequence ID" value="HJB42468.1"/>
    <property type="molecule type" value="Genomic_DNA"/>
</dbReference>
<reference evidence="4" key="1">
    <citation type="journal article" date="2021" name="PeerJ">
        <title>Extensive microbial diversity within the chicken gut microbiome revealed by metagenomics and culture.</title>
        <authorList>
            <person name="Gilroy R."/>
            <person name="Ravi A."/>
            <person name="Getino M."/>
            <person name="Pursley I."/>
            <person name="Horton D.L."/>
            <person name="Alikhan N.F."/>
            <person name="Baker D."/>
            <person name="Gharbi K."/>
            <person name="Hall N."/>
            <person name="Watson M."/>
            <person name="Adriaenssens E.M."/>
            <person name="Foster-Nyarko E."/>
            <person name="Jarju S."/>
            <person name="Secka A."/>
            <person name="Antonio M."/>
            <person name="Oren A."/>
            <person name="Chaudhuri R.R."/>
            <person name="La Ragione R."/>
            <person name="Hildebrand F."/>
            <person name="Pallen M.J."/>
        </authorList>
    </citation>
    <scope>NUCLEOTIDE SEQUENCE</scope>
    <source>
        <strain evidence="4">ChiBcec8-13705</strain>
    </source>
</reference>
<evidence type="ECO:0000259" key="3">
    <source>
        <dbReference type="PROSITE" id="PS50893"/>
    </source>
</evidence>
<dbReference type="GO" id="GO:0016887">
    <property type="term" value="F:ATP hydrolysis activity"/>
    <property type="evidence" value="ECO:0007669"/>
    <property type="project" value="InterPro"/>
</dbReference>
<evidence type="ECO:0000313" key="5">
    <source>
        <dbReference type="Proteomes" id="UP000886803"/>
    </source>
</evidence>
<comment type="caution">
    <text evidence="4">The sequence shown here is derived from an EMBL/GenBank/DDBJ whole genome shotgun (WGS) entry which is preliminary data.</text>
</comment>
<dbReference type="PROSITE" id="PS50893">
    <property type="entry name" value="ABC_TRANSPORTER_2"/>
    <property type="match status" value="1"/>
</dbReference>
<dbReference type="CDD" id="cd03221">
    <property type="entry name" value="ABCF_EF-3"/>
    <property type="match status" value="2"/>
</dbReference>
<evidence type="ECO:0000313" key="4">
    <source>
        <dbReference type="EMBL" id="HJB42468.1"/>
    </source>
</evidence>
<dbReference type="PANTHER" id="PTHR42855">
    <property type="entry name" value="ABC TRANSPORTER ATP-BINDING SUBUNIT"/>
    <property type="match status" value="1"/>
</dbReference>
<dbReference type="SMART" id="SM00382">
    <property type="entry name" value="AAA"/>
    <property type="match status" value="2"/>
</dbReference>
<dbReference type="PANTHER" id="PTHR42855:SF2">
    <property type="entry name" value="DRUG RESISTANCE ABC TRANSPORTER,ATP-BINDING PROTEIN"/>
    <property type="match status" value="1"/>
</dbReference>
<keyword evidence="2 4" id="KW-0067">ATP-binding</keyword>
<sequence>MSLVSIHNLNFTYPGRYDPVFAHADAQLDTRWKLGLTGRNGRGKTTLLHLLDGSLDAGGAIAGAPGGGYFPGAVPDFGLPLGEAAATLCDAPDWQIARELGKLGLPPEKLAQPFGSLSPGEQTRALLAVLFLQPGAWPLIDEPTNHLDDAGRALLGRYLKSQKTGFLLISHDRALLDACCDHMLAIERTGLRLRQGNFSSWWQEVQDRDAREAAENERLGREIDRLQAAGQRATRWADKIEASKFSTRNSGLRVDRGYVGHKSAKMMQRAKAVEARRDKAIAEKQALFRDRERVDPLRLDPLPAPRGVLLRAADLSLYRGAQAVCGPLRFTLQAGDRLALTGPNGCGKTTLLRLVAGEDIAHTGTLERPGSLVLSVVAQHSAPHGSVEAYAAEAGVDLTRLLTLLRKFGLERVQFEAPVESWSEGQRKKLALARSLCQRAHIYLWDEPLNYIDLYARMQIEAMLRESGATLLFVEHDRAFRQAVATGEVDLARV</sequence>
<dbReference type="PROSITE" id="PS00211">
    <property type="entry name" value="ABC_TRANSPORTER_1"/>
    <property type="match status" value="1"/>
</dbReference>
<dbReference type="SUPFAM" id="SSF52540">
    <property type="entry name" value="P-loop containing nucleoside triphosphate hydrolases"/>
    <property type="match status" value="2"/>
</dbReference>
<name>A0A9D2S359_9FIRM</name>
<dbReference type="AlphaFoldDB" id="A0A9D2S359"/>
<dbReference type="InterPro" id="IPR003593">
    <property type="entry name" value="AAA+_ATPase"/>
</dbReference>
<accession>A0A9D2S359</accession>
<dbReference type="NCBIfam" id="NF000355">
    <property type="entry name" value="ribo_prot_ABC_F"/>
    <property type="match status" value="1"/>
</dbReference>
<gene>
    <name evidence="4" type="ORF">H9945_08215</name>
</gene>
<evidence type="ECO:0000256" key="2">
    <source>
        <dbReference type="ARBA" id="ARBA00022840"/>
    </source>
</evidence>
<dbReference type="InterPro" id="IPR003439">
    <property type="entry name" value="ABC_transporter-like_ATP-bd"/>
</dbReference>
<dbReference type="InterPro" id="IPR017871">
    <property type="entry name" value="ABC_transporter-like_CS"/>
</dbReference>
<evidence type="ECO:0000256" key="1">
    <source>
        <dbReference type="ARBA" id="ARBA00022741"/>
    </source>
</evidence>
<protein>
    <submittedName>
        <fullName evidence="4">ATP-binding cassette domain-containing protein</fullName>
    </submittedName>
</protein>
<organism evidence="4 5">
    <name type="scientific">Candidatus Gemmiger avicola</name>
    <dbReference type="NCBI Taxonomy" id="2838605"/>
    <lineage>
        <taxon>Bacteria</taxon>
        <taxon>Bacillati</taxon>
        <taxon>Bacillota</taxon>
        <taxon>Clostridia</taxon>
        <taxon>Eubacteriales</taxon>
        <taxon>Gemmiger</taxon>
    </lineage>
</organism>
<proteinExistence type="predicted"/>
<keyword evidence="1" id="KW-0547">Nucleotide-binding</keyword>
<dbReference type="InterPro" id="IPR027417">
    <property type="entry name" value="P-loop_NTPase"/>
</dbReference>
<reference evidence="4" key="2">
    <citation type="submission" date="2021-04" db="EMBL/GenBank/DDBJ databases">
        <authorList>
            <person name="Gilroy R."/>
        </authorList>
    </citation>
    <scope>NUCLEOTIDE SEQUENCE</scope>
    <source>
        <strain evidence="4">ChiBcec8-13705</strain>
    </source>
</reference>
<dbReference type="GO" id="GO:0005524">
    <property type="term" value="F:ATP binding"/>
    <property type="evidence" value="ECO:0007669"/>
    <property type="project" value="UniProtKB-KW"/>
</dbReference>
<dbReference type="InterPro" id="IPR051309">
    <property type="entry name" value="ABCF_ATPase"/>
</dbReference>
<dbReference type="Pfam" id="PF00005">
    <property type="entry name" value="ABC_tran"/>
    <property type="match status" value="1"/>
</dbReference>
<feature type="domain" description="ABC transporter" evidence="3">
    <location>
        <begin position="310"/>
        <end position="492"/>
    </location>
</feature>
<dbReference type="Gene3D" id="3.40.50.300">
    <property type="entry name" value="P-loop containing nucleotide triphosphate hydrolases"/>
    <property type="match status" value="3"/>
</dbReference>
<dbReference type="Proteomes" id="UP000886803">
    <property type="component" value="Unassembled WGS sequence"/>
</dbReference>